<reference evidence="2" key="2">
    <citation type="submission" date="2007-04" db="EMBL/GenBank/DDBJ databases">
        <title>Complete genome sequence of the nitrogen-fixing bacterium Azorhizobium caulinodans ORS571.</title>
        <authorList>
            <person name="Lee K.B."/>
            <person name="Backer P.D."/>
            <person name="Aono T."/>
            <person name="Liu C.T."/>
            <person name="Suzuki S."/>
            <person name="Suzuki T."/>
            <person name="Kaneko T."/>
            <person name="Yamada M."/>
            <person name="Tabata S."/>
            <person name="Kupfer D.M."/>
            <person name="Najar F.Z."/>
            <person name="Wiley G.B."/>
            <person name="Roe B."/>
            <person name="Binnewies T."/>
            <person name="Ussery D."/>
            <person name="Vereecke D."/>
            <person name="Gevers D."/>
            <person name="Holsters M."/>
            <person name="Oyaizu H."/>
        </authorList>
    </citation>
    <scope>NUCLEOTIDE SEQUENCE [LARGE SCALE GENOMIC DNA]</scope>
    <source>
        <strain evidence="2">ATCC 43989 / DSM 5975 / JCM 20966 / LMG 6465 / NBRC 14845 / NCIMB 13405 / ORS 571</strain>
    </source>
</reference>
<reference evidence="1 2" key="5">
    <citation type="journal article" date="2010" name="Appl. Environ. Microbiol.">
        <title>phrR-like gene praR of Azorhizobium caulinodans ORS571 is essential for symbiosis with Sesbania rostrata and is involved in expression of reb genes.</title>
        <authorList>
            <person name="Akiba N."/>
            <person name="Aono T."/>
            <person name="Toyazaki H."/>
            <person name="Sato S."/>
            <person name="Oyaizu H."/>
        </authorList>
    </citation>
    <scope>NUCLEOTIDE SEQUENCE [LARGE SCALE GENOMIC DNA]</scope>
    <source>
        <strain evidence="2">ATCC 43989 / DSM 5975 / JCM 20966 / LMG 6465 / NBRC 14845 / NCIMB 13405 / ORS 571</strain>
    </source>
</reference>
<dbReference type="KEGG" id="azc:AZC_4271"/>
<dbReference type="STRING" id="438753.AZC_4271"/>
<proteinExistence type="predicted"/>
<protein>
    <submittedName>
        <fullName evidence="1">Uncharacterized protein</fullName>
    </submittedName>
</protein>
<reference evidence="1 2" key="4">
    <citation type="journal article" date="2009" name="Appl. Environ. Microbiol.">
        <title>Comparative genome-wide transcriptional profiling of Azorhizobium caulinodans ORS571 grown under free-living and symbiotic conditions.</title>
        <authorList>
            <person name="Tsukada S."/>
            <person name="Aono T."/>
            <person name="Akiba N."/>
            <person name="Lee KB."/>
            <person name="Liu CT."/>
            <person name="Toyazaki H."/>
            <person name="Oyaizu H."/>
        </authorList>
    </citation>
    <scope>NUCLEOTIDE SEQUENCE [LARGE SCALE GENOMIC DNA]</scope>
    <source>
        <strain evidence="2">ATCC 43989 / DSM 5975 / JCM 20966 / LMG 6465 / NBRC 14845 / NCIMB 13405 / ORS 571</strain>
    </source>
</reference>
<evidence type="ECO:0000313" key="2">
    <source>
        <dbReference type="Proteomes" id="UP000000270"/>
    </source>
</evidence>
<dbReference type="HOGENOM" id="CLU_3339406_0_0_5"/>
<sequence length="37" mass="3729">MRTSPVATYAAFVPARTPALSVGIDGGGTTAHEAAQR</sequence>
<organism evidence="1 2">
    <name type="scientific">Azorhizobium caulinodans (strain ATCC 43989 / DSM 5975 / JCM 20966 / LMG 6465 / NBRC 14845 / NCIMB 13405 / ORS 571)</name>
    <dbReference type="NCBI Taxonomy" id="438753"/>
    <lineage>
        <taxon>Bacteria</taxon>
        <taxon>Pseudomonadati</taxon>
        <taxon>Pseudomonadota</taxon>
        <taxon>Alphaproteobacteria</taxon>
        <taxon>Hyphomicrobiales</taxon>
        <taxon>Xanthobacteraceae</taxon>
        <taxon>Azorhizobium</taxon>
    </lineage>
</organism>
<accession>A8HV57</accession>
<dbReference type="AlphaFoldDB" id="A8HV57"/>
<reference evidence="1 2" key="1">
    <citation type="journal article" date="2007" name="Appl. Environ. Microbiol.">
        <title>Rhizobial factors required for stem nodule maturation and maintenance in Sesbania rostrata-Azorhizobium caulinodans ORS571 symbiosis.</title>
        <authorList>
            <person name="Suzuki S."/>
            <person name="Aono T."/>
            <person name="Lee KB."/>
            <person name="Suzuki T."/>
            <person name="Liu CT."/>
            <person name="Miwa H."/>
            <person name="Wakao S."/>
            <person name="Iki T."/>
            <person name="Oyaizu H."/>
        </authorList>
    </citation>
    <scope>NUCLEOTIDE SEQUENCE [LARGE SCALE GENOMIC DNA]</scope>
    <source>
        <strain evidence="2">ATCC 43989 / DSM 5975 / JCM 20966 / LMG 6465 / NBRC 14845 / NCIMB 13405 / ORS 571</strain>
    </source>
</reference>
<dbReference type="EMBL" id="AP009384">
    <property type="protein sequence ID" value="BAF90269.1"/>
    <property type="molecule type" value="Genomic_DNA"/>
</dbReference>
<reference evidence="1 2" key="6">
    <citation type="journal article" date="2011" name="Appl. Environ. Microbiol.">
        <title>Involvement of the azorhizobial chromosome partition gene (parA) in the onset of bacteroid differentiation during Sesbania rostrata stem nodule development.</title>
        <authorList>
            <person name="Liu CT."/>
            <person name="Lee KB."/>
            <person name="Wang YS."/>
            <person name="Peng MH."/>
            <person name="Lee KT."/>
            <person name="Suzuki S."/>
            <person name="Suzuki T."/>
            <person name="Oyaizu H."/>
        </authorList>
    </citation>
    <scope>NUCLEOTIDE SEQUENCE [LARGE SCALE GENOMIC DNA]</scope>
    <source>
        <strain evidence="2">ATCC 43989 / DSM 5975 / JCM 20966 / LMG 6465 / NBRC 14845 / NCIMB 13405 / ORS 571</strain>
    </source>
</reference>
<evidence type="ECO:0000313" key="1">
    <source>
        <dbReference type="EMBL" id="BAF90269.1"/>
    </source>
</evidence>
<gene>
    <name evidence="1" type="ordered locus">AZC_4271</name>
</gene>
<dbReference type="Proteomes" id="UP000000270">
    <property type="component" value="Chromosome"/>
</dbReference>
<keyword evidence="2" id="KW-1185">Reference proteome</keyword>
<reference evidence="1 2" key="3">
    <citation type="journal article" date="2008" name="BMC Genomics">
        <title>The genome of the versatile nitrogen fixer Azorhizobium caulinodans ORS571.</title>
        <authorList>
            <person name="Lee KB."/>
            <person name="Backer P.D."/>
            <person name="Aono T."/>
            <person name="Liu CT."/>
            <person name="Suzuki S."/>
            <person name="Suzuki T."/>
            <person name="Kaneko T."/>
            <person name="Yamada M."/>
            <person name="Tabata S."/>
            <person name="Kupfer D.M."/>
            <person name="Najar F.Z."/>
            <person name="Wiley G.B."/>
            <person name="Roe B."/>
            <person name="Binnewies T.T."/>
            <person name="Ussery D.W."/>
            <person name="D'Haeze W."/>
            <person name="Herder J.D."/>
            <person name="Gevers D."/>
            <person name="Vereecke D."/>
            <person name="Holsters M."/>
            <person name="Oyaizu H."/>
        </authorList>
    </citation>
    <scope>NUCLEOTIDE SEQUENCE [LARGE SCALE GENOMIC DNA]</scope>
    <source>
        <strain evidence="2">ATCC 43989 / DSM 5975 / JCM 20966 / LMG 6465 / NBRC 14845 / NCIMB 13405 / ORS 571</strain>
    </source>
</reference>
<name>A8HV57_AZOC5</name>